<keyword evidence="1 2" id="KW-0807">Transducer</keyword>
<keyword evidence="3" id="KW-0812">Transmembrane</keyword>
<sequence length="418" mass="45992">MENGRENKIGMNQVAIIAATVIGFGIGIFFSIKTKEILIFIVVGLFALVEAIFVRLAFELELKKLADRFAAEMDKVKDGDFSVMLTSKDYGILGPVAATVNTVLSDIRNLIDGFFQLALSIRSASYTVNTVSKNATEAVQLISQTSNEIAKGASSQAEEAQNGVLAVEKLADQINSVYNSSNEIIVETDKITQVNTAGVKAVQSLKEKSEKNFEATEKIFSVFEKFLRIVQQITSFTESIENITEQTNLLALNAAIEAARAGEAGLGFAVVADEVRKLADQSRQSNLEIANLVESIGEETKVAIEVLEDLRKTSEEQILSVEQTRQAFKDIADAIYAIVGKFRSVNESVNKMQDDKDEVIQAIEHISSVSQETAAASEEMSATTDSQMKAFDELLETSKNLERLVFDLDERLKRYKIR</sequence>
<protein>
    <submittedName>
        <fullName evidence="5">Chemotaxis protein</fullName>
    </submittedName>
</protein>
<name>A0A1B1YAK6_THEST</name>
<dbReference type="GO" id="GO:0016020">
    <property type="term" value="C:membrane"/>
    <property type="evidence" value="ECO:0007669"/>
    <property type="project" value="InterPro"/>
</dbReference>
<dbReference type="SUPFAM" id="SSF58104">
    <property type="entry name" value="Methyl-accepting chemotaxis protein (MCP) signaling domain"/>
    <property type="match status" value="1"/>
</dbReference>
<dbReference type="PROSITE" id="PS50111">
    <property type="entry name" value="CHEMOTAXIS_TRANSDUC_2"/>
    <property type="match status" value="1"/>
</dbReference>
<dbReference type="GO" id="GO:0007165">
    <property type="term" value="P:signal transduction"/>
    <property type="evidence" value="ECO:0007669"/>
    <property type="project" value="UniProtKB-KW"/>
</dbReference>
<dbReference type="RefSeq" id="WP_015357987.1">
    <property type="nucleotide sequence ID" value="NZ_CP014672.1"/>
</dbReference>
<evidence type="ECO:0000256" key="1">
    <source>
        <dbReference type="ARBA" id="ARBA00023224"/>
    </source>
</evidence>
<evidence type="ECO:0000259" key="4">
    <source>
        <dbReference type="PROSITE" id="PS50111"/>
    </source>
</evidence>
<organism evidence="5 6">
    <name type="scientific">Thermoclostridium stercorarium subsp. thermolacticum DSM 2910</name>
    <dbReference type="NCBI Taxonomy" id="1121336"/>
    <lineage>
        <taxon>Bacteria</taxon>
        <taxon>Bacillati</taxon>
        <taxon>Bacillota</taxon>
        <taxon>Clostridia</taxon>
        <taxon>Eubacteriales</taxon>
        <taxon>Oscillospiraceae</taxon>
        <taxon>Thermoclostridium</taxon>
    </lineage>
</organism>
<dbReference type="PANTHER" id="PTHR32089">
    <property type="entry name" value="METHYL-ACCEPTING CHEMOTAXIS PROTEIN MCPB"/>
    <property type="match status" value="1"/>
</dbReference>
<dbReference type="Pfam" id="PF00015">
    <property type="entry name" value="MCPsignal"/>
    <property type="match status" value="1"/>
</dbReference>
<gene>
    <name evidence="5" type="ORF">CSTERTH_01455</name>
</gene>
<accession>A0A1B1YAK6</accession>
<evidence type="ECO:0000313" key="6">
    <source>
        <dbReference type="Proteomes" id="UP000092971"/>
    </source>
</evidence>
<evidence type="ECO:0000256" key="3">
    <source>
        <dbReference type="SAM" id="Phobius"/>
    </source>
</evidence>
<dbReference type="AlphaFoldDB" id="A0A1B1YAK6"/>
<dbReference type="Proteomes" id="UP000092971">
    <property type="component" value="Chromosome"/>
</dbReference>
<reference evidence="5 6" key="1">
    <citation type="submission" date="2016-02" db="EMBL/GenBank/DDBJ databases">
        <title>Comparison of Clostridium stercorarium subspecies using comparative genomics and transcriptomics.</title>
        <authorList>
            <person name="Schellenberg J."/>
            <person name="Thallinger G."/>
            <person name="Levin D.B."/>
            <person name="Zhang X."/>
            <person name="Alvare G."/>
            <person name="Fristensky B."/>
            <person name="Sparling R."/>
        </authorList>
    </citation>
    <scope>NUCLEOTIDE SEQUENCE [LARGE SCALE GENOMIC DNA]</scope>
    <source>
        <strain evidence="5 6">DSM 2910</strain>
    </source>
</reference>
<dbReference type="InterPro" id="IPR004089">
    <property type="entry name" value="MCPsignal_dom"/>
</dbReference>
<evidence type="ECO:0000313" key="5">
    <source>
        <dbReference type="EMBL" id="ANW97792.1"/>
    </source>
</evidence>
<feature type="domain" description="Methyl-accepting transducer" evidence="4">
    <location>
        <begin position="131"/>
        <end position="381"/>
    </location>
</feature>
<dbReference type="EMBL" id="CP014672">
    <property type="protein sequence ID" value="ANW97792.1"/>
    <property type="molecule type" value="Genomic_DNA"/>
</dbReference>
<dbReference type="SMART" id="SM00283">
    <property type="entry name" value="MA"/>
    <property type="match status" value="1"/>
</dbReference>
<feature type="transmembrane region" description="Helical" evidence="3">
    <location>
        <begin position="12"/>
        <end position="32"/>
    </location>
</feature>
<keyword evidence="3" id="KW-0472">Membrane</keyword>
<feature type="transmembrane region" description="Helical" evidence="3">
    <location>
        <begin position="38"/>
        <end position="58"/>
    </location>
</feature>
<dbReference type="PANTHER" id="PTHR32089:SF112">
    <property type="entry name" value="LYSOZYME-LIKE PROTEIN-RELATED"/>
    <property type="match status" value="1"/>
</dbReference>
<proteinExistence type="predicted"/>
<evidence type="ECO:0000256" key="2">
    <source>
        <dbReference type="PROSITE-ProRule" id="PRU00284"/>
    </source>
</evidence>
<dbReference type="Gene3D" id="1.10.287.950">
    <property type="entry name" value="Methyl-accepting chemotaxis protein"/>
    <property type="match status" value="1"/>
</dbReference>
<keyword evidence="3" id="KW-1133">Transmembrane helix</keyword>
<dbReference type="OrthoDB" id="1937480at2"/>